<sequence length="272" mass="30849">MRVPLGSSLRKGRKRLSSVFLFPKNLCSDVPDEDLNALRKCSCPDSRPFQGLRARHEEILRTWPIPSKEESSQRPAAGFRHFCPQLPRPQRPRSHPEEETTPEPNGGGAARPFASPGGPGVLRLWEQTLHGNLCTDQWEPCCTGSPQARKQVRCKKHLSNHQAQLQAGPERDPQREPLHKAHEDAPDGDSTWNQVQPLSPQPRTRFHRYSENKLSSGTCPLSWLRGTTVSRVRHITGSENNLREWKPQPRSQELTPQAGPWCLHRAKHEPQD</sequence>
<dbReference type="AlphaFoldDB" id="A0A6B0SAH5"/>
<dbReference type="Proteomes" id="UP000322234">
    <property type="component" value="Unassembled WGS sequence"/>
</dbReference>
<comment type="caution">
    <text evidence="2">The sequence shown here is derived from an EMBL/GenBank/DDBJ whole genome shotgun (WGS) entry which is preliminary data.</text>
</comment>
<gene>
    <name evidence="2" type="ORF">E5288_WYG017896</name>
</gene>
<dbReference type="EMBL" id="VBQZ03000177">
    <property type="protein sequence ID" value="MXQ96956.1"/>
    <property type="molecule type" value="Genomic_DNA"/>
</dbReference>
<reference evidence="2" key="1">
    <citation type="submission" date="2019-10" db="EMBL/GenBank/DDBJ databases">
        <title>The sequence and de novo assembly of the wild yak genome.</title>
        <authorList>
            <person name="Liu Y."/>
        </authorList>
    </citation>
    <scope>NUCLEOTIDE SEQUENCE [LARGE SCALE GENOMIC DNA]</scope>
    <source>
        <strain evidence="2">WY2019</strain>
    </source>
</reference>
<evidence type="ECO:0000313" key="3">
    <source>
        <dbReference type="Proteomes" id="UP000322234"/>
    </source>
</evidence>
<feature type="region of interest" description="Disordered" evidence="1">
    <location>
        <begin position="63"/>
        <end position="122"/>
    </location>
</feature>
<accession>A0A6B0SAH5</accession>
<feature type="compositionally biased region" description="Polar residues" evidence="1">
    <location>
        <begin position="190"/>
        <end position="202"/>
    </location>
</feature>
<organism evidence="2 3">
    <name type="scientific">Bos mutus</name>
    <name type="common">wild yak</name>
    <dbReference type="NCBI Taxonomy" id="72004"/>
    <lineage>
        <taxon>Eukaryota</taxon>
        <taxon>Metazoa</taxon>
        <taxon>Chordata</taxon>
        <taxon>Craniata</taxon>
        <taxon>Vertebrata</taxon>
        <taxon>Euteleostomi</taxon>
        <taxon>Mammalia</taxon>
        <taxon>Eutheria</taxon>
        <taxon>Laurasiatheria</taxon>
        <taxon>Artiodactyla</taxon>
        <taxon>Ruminantia</taxon>
        <taxon>Pecora</taxon>
        <taxon>Bovidae</taxon>
        <taxon>Bovinae</taxon>
        <taxon>Bos</taxon>
    </lineage>
</organism>
<feature type="compositionally biased region" description="Basic and acidic residues" evidence="1">
    <location>
        <begin position="169"/>
        <end position="185"/>
    </location>
</feature>
<keyword evidence="3" id="KW-1185">Reference proteome</keyword>
<feature type="region of interest" description="Disordered" evidence="1">
    <location>
        <begin position="153"/>
        <end position="203"/>
    </location>
</feature>
<proteinExistence type="predicted"/>
<protein>
    <submittedName>
        <fullName evidence="2">Uncharacterized protein</fullName>
    </submittedName>
</protein>
<evidence type="ECO:0000313" key="2">
    <source>
        <dbReference type="EMBL" id="MXQ96956.1"/>
    </source>
</evidence>
<name>A0A6B0SAH5_9CETA</name>
<evidence type="ECO:0000256" key="1">
    <source>
        <dbReference type="SAM" id="MobiDB-lite"/>
    </source>
</evidence>
<feature type="region of interest" description="Disordered" evidence="1">
    <location>
        <begin position="240"/>
        <end position="272"/>
    </location>
</feature>